<reference evidence="1 2" key="1">
    <citation type="journal article" date="2020" name="Mol. Biol. Evol.">
        <title>Distinct Expression and Methylation Patterns for Genes with Different Fates following a Single Whole-Genome Duplication in Flowering Plants.</title>
        <authorList>
            <person name="Shi T."/>
            <person name="Rahmani R.S."/>
            <person name="Gugger P.F."/>
            <person name="Wang M."/>
            <person name="Li H."/>
            <person name="Zhang Y."/>
            <person name="Li Z."/>
            <person name="Wang Q."/>
            <person name="Van de Peer Y."/>
            <person name="Marchal K."/>
            <person name="Chen J."/>
        </authorList>
    </citation>
    <scope>NUCLEOTIDE SEQUENCE [LARGE SCALE GENOMIC DNA]</scope>
    <source>
        <tissue evidence="1">Leaf</tissue>
    </source>
</reference>
<organism evidence="1 2">
    <name type="scientific">Nelumbo nucifera</name>
    <name type="common">Sacred lotus</name>
    <dbReference type="NCBI Taxonomy" id="4432"/>
    <lineage>
        <taxon>Eukaryota</taxon>
        <taxon>Viridiplantae</taxon>
        <taxon>Streptophyta</taxon>
        <taxon>Embryophyta</taxon>
        <taxon>Tracheophyta</taxon>
        <taxon>Spermatophyta</taxon>
        <taxon>Magnoliopsida</taxon>
        <taxon>Proteales</taxon>
        <taxon>Nelumbonaceae</taxon>
        <taxon>Nelumbo</taxon>
    </lineage>
</organism>
<accession>A0A822XI79</accession>
<dbReference type="Proteomes" id="UP000607653">
    <property type="component" value="Unassembled WGS sequence"/>
</dbReference>
<sequence>MPFVQRLYKTCKESFSPNGPISEESLENVRALLGGMN</sequence>
<comment type="caution">
    <text evidence="1">The sequence shown here is derived from an EMBL/GenBank/DDBJ whole genome shotgun (WGS) entry which is preliminary data.</text>
</comment>
<dbReference type="EMBL" id="DUZY01000001">
    <property type="protein sequence ID" value="DAD21224.1"/>
    <property type="molecule type" value="Genomic_DNA"/>
</dbReference>
<name>A0A822XI79_NELNU</name>
<proteinExistence type="predicted"/>
<keyword evidence="2" id="KW-1185">Reference proteome</keyword>
<evidence type="ECO:0000313" key="1">
    <source>
        <dbReference type="EMBL" id="DAD21224.1"/>
    </source>
</evidence>
<gene>
    <name evidence="1" type="ORF">HUJ06_022686</name>
</gene>
<evidence type="ECO:0000313" key="2">
    <source>
        <dbReference type="Proteomes" id="UP000607653"/>
    </source>
</evidence>
<dbReference type="AlphaFoldDB" id="A0A822XI79"/>
<protein>
    <submittedName>
        <fullName evidence="1">Uncharacterized protein</fullName>
    </submittedName>
</protein>